<dbReference type="InterPro" id="IPR029068">
    <property type="entry name" value="Glyas_Bleomycin-R_OHBP_Dase"/>
</dbReference>
<dbReference type="PANTHER" id="PTHR33990">
    <property type="entry name" value="PROTEIN YJDN-RELATED"/>
    <property type="match status" value="1"/>
</dbReference>
<reference evidence="2 3" key="1">
    <citation type="journal article" date="2015" name="Genome Announc.">
        <title>Expanding the biotechnology potential of lactobacilli through comparative genomics of 213 strains and associated genera.</title>
        <authorList>
            <person name="Sun Z."/>
            <person name="Harris H.M."/>
            <person name="McCann A."/>
            <person name="Guo C."/>
            <person name="Argimon S."/>
            <person name="Zhang W."/>
            <person name="Yang X."/>
            <person name="Jeffery I.B."/>
            <person name="Cooney J.C."/>
            <person name="Kagawa T.F."/>
            <person name="Liu W."/>
            <person name="Song Y."/>
            <person name="Salvetti E."/>
            <person name="Wrobel A."/>
            <person name="Rasinkangas P."/>
            <person name="Parkhill J."/>
            <person name="Rea M.C."/>
            <person name="O'Sullivan O."/>
            <person name="Ritari J."/>
            <person name="Douillard F.P."/>
            <person name="Paul Ross R."/>
            <person name="Yang R."/>
            <person name="Briner A.E."/>
            <person name="Felis G.E."/>
            <person name="de Vos W.M."/>
            <person name="Barrangou R."/>
            <person name="Klaenhammer T.R."/>
            <person name="Caufield P.W."/>
            <person name="Cui Y."/>
            <person name="Zhang H."/>
            <person name="O'Toole P.W."/>
        </authorList>
    </citation>
    <scope>NUCLEOTIDE SEQUENCE [LARGE SCALE GENOMIC DNA]</scope>
    <source>
        <strain evidence="2 3">DSM 19906</strain>
    </source>
</reference>
<proteinExistence type="predicted"/>
<comment type="caution">
    <text evidence="2">The sequence shown here is derived from an EMBL/GenBank/DDBJ whole genome shotgun (WGS) entry which is preliminary data.</text>
</comment>
<dbReference type="PANTHER" id="PTHR33990:SF5">
    <property type="entry name" value="PHNB-LIKE DOMAIN-CONTAINING PROTEIN"/>
    <property type="match status" value="1"/>
</dbReference>
<evidence type="ECO:0000313" key="3">
    <source>
        <dbReference type="Proteomes" id="UP000051439"/>
    </source>
</evidence>
<keyword evidence="3" id="KW-1185">Reference proteome</keyword>
<protein>
    <recommendedName>
        <fullName evidence="1">PhnB-like domain-containing protein</fullName>
    </recommendedName>
</protein>
<name>A0A0R1P2G2_9LACO</name>
<dbReference type="RefSeq" id="WP_008858173.1">
    <property type="nucleotide sequence ID" value="NZ_AZEB01000004.1"/>
</dbReference>
<dbReference type="SUPFAM" id="SSF54593">
    <property type="entry name" value="Glyoxalase/Bleomycin resistance protein/Dihydroxybiphenyl dioxygenase"/>
    <property type="match status" value="1"/>
</dbReference>
<dbReference type="PATRIC" id="fig|1423766.4.peg.2105"/>
<dbReference type="Pfam" id="PF06983">
    <property type="entry name" value="3-dmu-9_3-mt"/>
    <property type="match status" value="1"/>
</dbReference>
<dbReference type="Gene3D" id="3.10.180.10">
    <property type="entry name" value="2,3-Dihydroxybiphenyl 1,2-Dioxygenase, domain 1"/>
    <property type="match status" value="1"/>
</dbReference>
<organism evidence="2 3">
    <name type="scientific">Lentilactobacillus kisonensis DSM 19906 = JCM 15041</name>
    <dbReference type="NCBI Taxonomy" id="1423766"/>
    <lineage>
        <taxon>Bacteria</taxon>
        <taxon>Bacillati</taxon>
        <taxon>Bacillota</taxon>
        <taxon>Bacilli</taxon>
        <taxon>Lactobacillales</taxon>
        <taxon>Lactobacillaceae</taxon>
        <taxon>Lentilactobacillus</taxon>
    </lineage>
</organism>
<evidence type="ECO:0000313" key="2">
    <source>
        <dbReference type="EMBL" id="KRL22792.1"/>
    </source>
</evidence>
<accession>A0A0R1P2G2</accession>
<dbReference type="EMBL" id="AZEB01000004">
    <property type="protein sequence ID" value="KRL22792.1"/>
    <property type="molecule type" value="Genomic_DNA"/>
</dbReference>
<feature type="domain" description="PhnB-like" evidence="1">
    <location>
        <begin position="5"/>
        <end position="140"/>
    </location>
</feature>
<dbReference type="AlphaFoldDB" id="A0A0R1P2G2"/>
<dbReference type="InterPro" id="IPR028973">
    <property type="entry name" value="PhnB-like"/>
</dbReference>
<dbReference type="Proteomes" id="UP000051439">
    <property type="component" value="Unassembled WGS sequence"/>
</dbReference>
<gene>
    <name evidence="2" type="ORF">FC98_GL002030</name>
</gene>
<sequence length="146" mass="16574">MNNTKLIPYLTFENTKSALDYYQRVFGVTDVTRQAPTEKQADEMALNKDVNLEDLTLRASFKILGQEVNCADSFMGKPVISSLISLMLQVDMHDSDESTNLENLYKQVAESEDAKVIVTFEKKSSGDKYGQIVDKYGITWIFNEIK</sequence>
<evidence type="ECO:0000259" key="1">
    <source>
        <dbReference type="Pfam" id="PF06983"/>
    </source>
</evidence>